<reference evidence="2 3" key="1">
    <citation type="journal article" date="2019" name="Int. J. Syst. Evol. Microbiol.">
        <title>The Global Catalogue of Microorganisms (GCM) 10K type strain sequencing project: providing services to taxonomists for standard genome sequencing and annotation.</title>
        <authorList>
            <consortium name="The Broad Institute Genomics Platform"/>
            <consortium name="The Broad Institute Genome Sequencing Center for Infectious Disease"/>
            <person name="Wu L."/>
            <person name="Ma J."/>
        </authorList>
    </citation>
    <scope>NUCLEOTIDE SEQUENCE [LARGE SCALE GENOMIC DNA]</scope>
    <source>
        <strain evidence="2 3">XZGYJ-43</strain>
    </source>
</reference>
<proteinExistence type="predicted"/>
<dbReference type="AlphaFoldDB" id="A0ABD5Z9H3"/>
<feature type="region of interest" description="Disordered" evidence="1">
    <location>
        <begin position="1"/>
        <end position="23"/>
    </location>
</feature>
<dbReference type="Proteomes" id="UP001596447">
    <property type="component" value="Unassembled WGS sequence"/>
</dbReference>
<evidence type="ECO:0000313" key="2">
    <source>
        <dbReference type="EMBL" id="MFC7201843.1"/>
    </source>
</evidence>
<dbReference type="RefSeq" id="WP_279530384.1">
    <property type="nucleotide sequence ID" value="NZ_CP122314.1"/>
</dbReference>
<dbReference type="EMBL" id="JBHTAR010000012">
    <property type="protein sequence ID" value="MFC7201843.1"/>
    <property type="molecule type" value="Genomic_DNA"/>
</dbReference>
<evidence type="ECO:0000256" key="1">
    <source>
        <dbReference type="SAM" id="MobiDB-lite"/>
    </source>
</evidence>
<accession>A0ABD5Z9H3</accession>
<comment type="caution">
    <text evidence="2">The sequence shown here is derived from an EMBL/GenBank/DDBJ whole genome shotgun (WGS) entry which is preliminary data.</text>
</comment>
<organism evidence="2 3">
    <name type="scientific">Halospeciosus flavus</name>
    <dbReference type="NCBI Taxonomy" id="3032283"/>
    <lineage>
        <taxon>Archaea</taxon>
        <taxon>Methanobacteriati</taxon>
        <taxon>Methanobacteriota</taxon>
        <taxon>Stenosarchaea group</taxon>
        <taxon>Halobacteria</taxon>
        <taxon>Halobacteriales</taxon>
        <taxon>Halobacteriaceae</taxon>
        <taxon>Halospeciosus</taxon>
    </lineage>
</organism>
<gene>
    <name evidence="2" type="ORF">ACFQJ9_21010</name>
</gene>
<protein>
    <submittedName>
        <fullName evidence="2">Uncharacterized protein</fullName>
    </submittedName>
</protein>
<sequence>MSSFDSVPTQHEGDLIGTVAGPGEGPNEFLIVTPDEQAVKTGEFITYTVSVEGTDRDVIARVTNREQERGLPDTFMADPNVAPETVAATLGVPTDDIDLYRLEATVIGFYDTRMQTFSNPRQLLGREPDFTPRLTGCSKPSCRILASTRTRPPTRQEISP</sequence>
<keyword evidence="3" id="KW-1185">Reference proteome</keyword>
<evidence type="ECO:0000313" key="3">
    <source>
        <dbReference type="Proteomes" id="UP001596447"/>
    </source>
</evidence>
<name>A0ABD5Z9H3_9EURY</name>